<keyword evidence="2" id="KW-1185">Reference proteome</keyword>
<gene>
    <name evidence="1" type="ORF">OXYTRIMIC_775</name>
</gene>
<accession>A0A073I0F8</accession>
<proteinExistence type="predicted"/>
<sequence length="131" mass="16220">MKYDQMICQVFDSSEFINSITRRNFAQNHKHEWGTIRNYIIKELRQNNNNQGFIKQNKDYFQNISKVKGYIEELEKINKWYIFKQYQSWEQLNLKFDNIRKDFERIVKEFESMITNQIDNELMLDFIMPEK</sequence>
<evidence type="ECO:0000313" key="1">
    <source>
        <dbReference type="EMBL" id="KEJ82951.1"/>
    </source>
</evidence>
<name>A0A073I0F8_9SPIT</name>
<comment type="caution">
    <text evidence="1">The sequence shown here is derived from an EMBL/GenBank/DDBJ whole genome shotgun (WGS) entry which is preliminary data.</text>
</comment>
<organism evidence="1 2">
    <name type="scientific">Oxytricha trifallax</name>
    <dbReference type="NCBI Taxonomy" id="1172189"/>
    <lineage>
        <taxon>Eukaryota</taxon>
        <taxon>Sar</taxon>
        <taxon>Alveolata</taxon>
        <taxon>Ciliophora</taxon>
        <taxon>Intramacronucleata</taxon>
        <taxon>Spirotrichea</taxon>
        <taxon>Stichotrichia</taxon>
        <taxon>Sporadotrichida</taxon>
        <taxon>Oxytrichidae</taxon>
        <taxon>Oxytrichinae</taxon>
        <taxon>Oxytricha</taxon>
    </lineage>
</organism>
<dbReference type="AlphaFoldDB" id="A0A073I0F8"/>
<protein>
    <submittedName>
        <fullName evidence="1">Uncharacterized protein</fullName>
    </submittedName>
</protein>
<evidence type="ECO:0000313" key="2">
    <source>
        <dbReference type="Proteomes" id="UP000053232"/>
    </source>
</evidence>
<dbReference type="Proteomes" id="UP000053232">
    <property type="component" value="Unassembled WGS sequence"/>
</dbReference>
<reference evidence="2" key="1">
    <citation type="journal article" date="2014" name="Cell">
        <title>The Architecture of a Scrambled Genome Reveals Massive Levels of Genomic Rearrangement during Development.</title>
        <authorList>
            <person name="Chen X."/>
            <person name="Bracht J.R."/>
            <person name="Goldman A.D."/>
            <person name="Dolzhenko E."/>
            <person name="Clay D.M."/>
            <person name="Swart E.C."/>
            <person name="Perlman D.H."/>
            <person name="Doak T.G."/>
            <person name="Stuart A."/>
            <person name="Amemiya C.T."/>
            <person name="Sebra R.P."/>
            <person name="Landweber L.F."/>
        </authorList>
    </citation>
    <scope>NUCLEOTIDE SEQUENCE [LARGE SCALE GENOMIC DNA]</scope>
    <source>
        <strain evidence="2">JRB310</strain>
    </source>
</reference>
<dbReference type="EMBL" id="ARYC01001719">
    <property type="protein sequence ID" value="KEJ82951.1"/>
    <property type="molecule type" value="Genomic_DNA"/>
</dbReference>